<evidence type="ECO:0000313" key="2">
    <source>
        <dbReference type="EMBL" id="SOQ35629.1"/>
    </source>
</evidence>
<dbReference type="AlphaFoldDB" id="A0A2H1V495"/>
<proteinExistence type="inferred from homology"/>
<dbReference type="GO" id="GO:0016805">
    <property type="term" value="F:dipeptidase activity"/>
    <property type="evidence" value="ECO:0007669"/>
    <property type="project" value="InterPro"/>
</dbReference>
<accession>A0A2H1V495</accession>
<organism evidence="2">
    <name type="scientific">Spodoptera frugiperda</name>
    <name type="common">Fall armyworm</name>
    <dbReference type="NCBI Taxonomy" id="7108"/>
    <lineage>
        <taxon>Eukaryota</taxon>
        <taxon>Metazoa</taxon>
        <taxon>Ecdysozoa</taxon>
        <taxon>Arthropoda</taxon>
        <taxon>Hexapoda</taxon>
        <taxon>Insecta</taxon>
        <taxon>Pterygota</taxon>
        <taxon>Neoptera</taxon>
        <taxon>Endopterygota</taxon>
        <taxon>Lepidoptera</taxon>
        <taxon>Glossata</taxon>
        <taxon>Ditrysia</taxon>
        <taxon>Noctuoidea</taxon>
        <taxon>Noctuidae</taxon>
        <taxon>Amphipyrinae</taxon>
        <taxon>Spodoptera</taxon>
    </lineage>
</organism>
<dbReference type="GO" id="GO:0070004">
    <property type="term" value="F:cysteine-type exopeptidase activity"/>
    <property type="evidence" value="ECO:0007669"/>
    <property type="project" value="InterPro"/>
</dbReference>
<reference evidence="2" key="1">
    <citation type="submission" date="2016-07" db="EMBL/GenBank/DDBJ databases">
        <authorList>
            <person name="Bretaudeau A."/>
        </authorList>
    </citation>
    <scope>NUCLEOTIDE SEQUENCE</scope>
    <source>
        <strain evidence="2">Rice</strain>
        <tissue evidence="2">Whole body</tissue>
    </source>
</reference>
<dbReference type="PANTHER" id="PTHR12994:SF17">
    <property type="entry name" value="LD30995P"/>
    <property type="match status" value="1"/>
</dbReference>
<gene>
    <name evidence="2" type="ORF">SFRICE_017280</name>
</gene>
<dbReference type="PANTHER" id="PTHR12994">
    <property type="entry name" value="SECERNIN"/>
    <property type="match status" value="1"/>
</dbReference>
<sequence length="191" mass="21560">MEKAKRLGLWDGQSEFNFTRCFSSGGDEQRQQEGARLLKDGCSSSAFDVRDMMNVLRHKDSRICRSCDDTFPTQGSQVSSLSDKMKSVHWFTATPDPSLSLFKPFVFTKNAQASPLIVSPDEPLREHHLYKLHMGRISASDNDDIAKAIQKLEEEHIADIEKYANDNPTGQTDKLDNVLKDCVETEVNLYA</sequence>
<dbReference type="InterPro" id="IPR005322">
    <property type="entry name" value="Peptidase_C69"/>
</dbReference>
<comment type="similarity">
    <text evidence="1">Belongs to the peptidase C69 family. Secernin subfamily.</text>
</comment>
<evidence type="ECO:0000256" key="1">
    <source>
        <dbReference type="ARBA" id="ARBA00005705"/>
    </source>
</evidence>
<protein>
    <submittedName>
        <fullName evidence="2">SFRICE_017280</fullName>
    </submittedName>
</protein>
<dbReference type="EMBL" id="ODYU01000585">
    <property type="protein sequence ID" value="SOQ35629.1"/>
    <property type="molecule type" value="Genomic_DNA"/>
</dbReference>
<dbReference type="GO" id="GO:0006508">
    <property type="term" value="P:proteolysis"/>
    <property type="evidence" value="ECO:0007669"/>
    <property type="project" value="InterPro"/>
</dbReference>
<name>A0A2H1V495_SPOFR</name>